<name>A0ABT2MPG1_9CYAN</name>
<keyword evidence="10" id="KW-1185">Reference proteome</keyword>
<dbReference type="PANTHER" id="PTHR43547:SF2">
    <property type="entry name" value="HYBRID SIGNAL TRANSDUCTION HISTIDINE KINASE C"/>
    <property type="match status" value="1"/>
</dbReference>
<evidence type="ECO:0000256" key="2">
    <source>
        <dbReference type="ARBA" id="ARBA00012438"/>
    </source>
</evidence>
<dbReference type="Pfam" id="PF00072">
    <property type="entry name" value="Response_reg"/>
    <property type="match status" value="1"/>
</dbReference>
<dbReference type="Pfam" id="PF00512">
    <property type="entry name" value="HisKA"/>
    <property type="match status" value="1"/>
</dbReference>
<feature type="modified residue" description="4-aspartylphosphate" evidence="6">
    <location>
        <position position="63"/>
    </location>
</feature>
<evidence type="ECO:0000259" key="7">
    <source>
        <dbReference type="PROSITE" id="PS50109"/>
    </source>
</evidence>
<dbReference type="SMART" id="SM00388">
    <property type="entry name" value="HisKA"/>
    <property type="match status" value="1"/>
</dbReference>
<dbReference type="Pfam" id="PF02518">
    <property type="entry name" value="HATPase_c"/>
    <property type="match status" value="1"/>
</dbReference>
<dbReference type="InterPro" id="IPR011006">
    <property type="entry name" value="CheY-like_superfamily"/>
</dbReference>
<keyword evidence="3 6" id="KW-0597">Phosphoprotein</keyword>
<dbReference type="PANTHER" id="PTHR43547">
    <property type="entry name" value="TWO-COMPONENT HISTIDINE KINASE"/>
    <property type="match status" value="1"/>
</dbReference>
<proteinExistence type="predicted"/>
<evidence type="ECO:0000259" key="8">
    <source>
        <dbReference type="PROSITE" id="PS50110"/>
    </source>
</evidence>
<feature type="domain" description="Histidine kinase" evidence="7">
    <location>
        <begin position="152"/>
        <end position="381"/>
    </location>
</feature>
<accession>A0ABT2MPG1</accession>
<evidence type="ECO:0000256" key="1">
    <source>
        <dbReference type="ARBA" id="ARBA00000085"/>
    </source>
</evidence>
<dbReference type="Gene3D" id="3.30.565.10">
    <property type="entry name" value="Histidine kinase-like ATPase, C-terminal domain"/>
    <property type="match status" value="1"/>
</dbReference>
<sequence length="382" mass="42838">MSDPSLPQNPKTDRILVVDDSPDNVLLVKTILEEEGYDITQAESGFSALAQIDQSPPDLVLLDIMMPGMDGYEVTRRIRDPKKKRPFIPILLITAHDQPSVVEGLDLGADDFIRKPVELDELLARVRSLLRLKHSVDERDEIARQREDFVSRLTHDLRTPLVAADRMLNLLKQEALGPITPQMEEVFTTMVRSNQNLLKMVNTLLEVYRYEADRKNLNFSLVDMPQLIQEIIEELLPIAQEKETQIKVKYGTAVDGSGKTSGFVRGDRLELRRLVTNLVGNAIKFTDNGIIEIRITEEVVRKNAGVPNWIAIAVADNGAGISEADQSLLFQRFLPGKHKRSGSGLGLHLCKRITEAHNGTIDVESVLGQGSIFRVRLPAWNN</sequence>
<feature type="domain" description="Response regulatory" evidence="8">
    <location>
        <begin position="14"/>
        <end position="130"/>
    </location>
</feature>
<dbReference type="PRINTS" id="PR00344">
    <property type="entry name" value="BCTRLSENSOR"/>
</dbReference>
<dbReference type="PROSITE" id="PS50110">
    <property type="entry name" value="RESPONSE_REGULATORY"/>
    <property type="match status" value="1"/>
</dbReference>
<gene>
    <name evidence="9" type="ORF">NG799_09800</name>
</gene>
<evidence type="ECO:0000256" key="3">
    <source>
        <dbReference type="ARBA" id="ARBA00022553"/>
    </source>
</evidence>
<dbReference type="SMART" id="SM00387">
    <property type="entry name" value="HATPase_c"/>
    <property type="match status" value="1"/>
</dbReference>
<evidence type="ECO:0000256" key="5">
    <source>
        <dbReference type="ARBA" id="ARBA00023012"/>
    </source>
</evidence>
<dbReference type="SMART" id="SM00448">
    <property type="entry name" value="REC"/>
    <property type="match status" value="1"/>
</dbReference>
<dbReference type="GO" id="GO:0016301">
    <property type="term" value="F:kinase activity"/>
    <property type="evidence" value="ECO:0007669"/>
    <property type="project" value="UniProtKB-KW"/>
</dbReference>
<dbReference type="InterPro" id="IPR004358">
    <property type="entry name" value="Sig_transdc_His_kin-like_C"/>
</dbReference>
<evidence type="ECO:0000313" key="9">
    <source>
        <dbReference type="EMBL" id="MCT7966625.1"/>
    </source>
</evidence>
<protein>
    <recommendedName>
        <fullName evidence="2">histidine kinase</fullName>
        <ecNumber evidence="2">2.7.13.3</ecNumber>
    </recommendedName>
</protein>
<dbReference type="SUPFAM" id="SSF52172">
    <property type="entry name" value="CheY-like"/>
    <property type="match status" value="1"/>
</dbReference>
<dbReference type="InterPro" id="IPR003661">
    <property type="entry name" value="HisK_dim/P_dom"/>
</dbReference>
<keyword evidence="4 9" id="KW-0418">Kinase</keyword>
<evidence type="ECO:0000313" key="10">
    <source>
        <dbReference type="Proteomes" id="UP001525890"/>
    </source>
</evidence>
<dbReference type="PROSITE" id="PS50109">
    <property type="entry name" value="HIS_KIN"/>
    <property type="match status" value="1"/>
</dbReference>
<dbReference type="Proteomes" id="UP001525890">
    <property type="component" value="Unassembled WGS sequence"/>
</dbReference>
<organism evidence="9 10">
    <name type="scientific">Laspinema palackyanum D2a</name>
    <dbReference type="NCBI Taxonomy" id="2953684"/>
    <lineage>
        <taxon>Bacteria</taxon>
        <taxon>Bacillati</taxon>
        <taxon>Cyanobacteriota</taxon>
        <taxon>Cyanophyceae</taxon>
        <taxon>Oscillatoriophycideae</taxon>
        <taxon>Oscillatoriales</taxon>
        <taxon>Laspinemataceae</taxon>
        <taxon>Laspinema</taxon>
        <taxon>Laspinema palackyanum</taxon>
    </lineage>
</organism>
<dbReference type="Gene3D" id="3.40.50.2300">
    <property type="match status" value="1"/>
</dbReference>
<dbReference type="InterPro" id="IPR003594">
    <property type="entry name" value="HATPase_dom"/>
</dbReference>
<dbReference type="InterPro" id="IPR036890">
    <property type="entry name" value="HATPase_C_sf"/>
</dbReference>
<dbReference type="SUPFAM" id="SSF55874">
    <property type="entry name" value="ATPase domain of HSP90 chaperone/DNA topoisomerase II/histidine kinase"/>
    <property type="match status" value="1"/>
</dbReference>
<dbReference type="EC" id="2.7.13.3" evidence="2"/>
<dbReference type="CDD" id="cd00082">
    <property type="entry name" value="HisKA"/>
    <property type="match status" value="1"/>
</dbReference>
<dbReference type="EMBL" id="JAMXFF010000012">
    <property type="protein sequence ID" value="MCT7966625.1"/>
    <property type="molecule type" value="Genomic_DNA"/>
</dbReference>
<evidence type="ECO:0000256" key="6">
    <source>
        <dbReference type="PROSITE-ProRule" id="PRU00169"/>
    </source>
</evidence>
<keyword evidence="4 9" id="KW-0808">Transferase</keyword>
<reference evidence="9 10" key="1">
    <citation type="journal article" date="2022" name="Front. Microbiol.">
        <title>High genomic differentiation and limited gene flow indicate recent cryptic speciation within the genus Laspinema (cyanobacteria).</title>
        <authorList>
            <person name="Stanojkovic A."/>
            <person name="Skoupy S."/>
            <person name="Skaloud P."/>
            <person name="Dvorak P."/>
        </authorList>
    </citation>
    <scope>NUCLEOTIDE SEQUENCE [LARGE SCALE GENOMIC DNA]</scope>
    <source>
        <strain evidence="9 10">D2a</strain>
    </source>
</reference>
<dbReference type="InterPro" id="IPR001789">
    <property type="entry name" value="Sig_transdc_resp-reg_receiver"/>
</dbReference>
<dbReference type="Gene3D" id="1.10.287.130">
    <property type="match status" value="1"/>
</dbReference>
<keyword evidence="5" id="KW-0902">Two-component regulatory system</keyword>
<dbReference type="RefSeq" id="WP_368006260.1">
    <property type="nucleotide sequence ID" value="NZ_JAMXFF010000012.1"/>
</dbReference>
<dbReference type="InterPro" id="IPR005467">
    <property type="entry name" value="His_kinase_dom"/>
</dbReference>
<comment type="catalytic activity">
    <reaction evidence="1">
        <text>ATP + protein L-histidine = ADP + protein N-phospho-L-histidine.</text>
        <dbReference type="EC" id="2.7.13.3"/>
    </reaction>
</comment>
<evidence type="ECO:0000256" key="4">
    <source>
        <dbReference type="ARBA" id="ARBA00022777"/>
    </source>
</evidence>
<comment type="caution">
    <text evidence="9">The sequence shown here is derived from an EMBL/GenBank/DDBJ whole genome shotgun (WGS) entry which is preliminary data.</text>
</comment>